<proteinExistence type="inferred from homology"/>
<dbReference type="HOGENOM" id="CLU_059988_1_0_10"/>
<accession>B3QSR8</accession>
<dbReference type="OrthoDB" id="9804072at2"/>
<evidence type="ECO:0000313" key="7">
    <source>
        <dbReference type="Proteomes" id="UP000001208"/>
    </source>
</evidence>
<dbReference type="InterPro" id="IPR011078">
    <property type="entry name" value="PyrdxlP_homeostasis"/>
</dbReference>
<evidence type="ECO:0000259" key="5">
    <source>
        <dbReference type="Pfam" id="PF01168"/>
    </source>
</evidence>
<dbReference type="PIRSF" id="PIRSF004848">
    <property type="entry name" value="YBL036c_PLPDEIII"/>
    <property type="match status" value="1"/>
</dbReference>
<name>B3QSR8_CHLT3</name>
<dbReference type="InterPro" id="IPR029066">
    <property type="entry name" value="PLP-binding_barrel"/>
</dbReference>
<dbReference type="eggNOG" id="COG0325">
    <property type="taxonomic scope" value="Bacteria"/>
</dbReference>
<protein>
    <recommendedName>
        <fullName evidence="2">Pyridoxal phosphate homeostasis protein</fullName>
        <shortName evidence="2">PLP homeostasis protein</shortName>
    </recommendedName>
</protein>
<dbReference type="STRING" id="517418.Ctha_1657"/>
<dbReference type="EMBL" id="CP001100">
    <property type="protein sequence ID" value="ACF14115.1"/>
    <property type="molecule type" value="Genomic_DNA"/>
</dbReference>
<dbReference type="Proteomes" id="UP000001208">
    <property type="component" value="Chromosome"/>
</dbReference>
<dbReference type="CDD" id="cd00635">
    <property type="entry name" value="PLPDE_III_YBL036c_like"/>
    <property type="match status" value="1"/>
</dbReference>
<evidence type="ECO:0000256" key="3">
    <source>
        <dbReference type="PIRSR" id="PIRSR004848-1"/>
    </source>
</evidence>
<comment type="similarity">
    <text evidence="2 4">Belongs to the pyridoxal phosphate-binding protein YggS/PROSC family.</text>
</comment>
<dbReference type="Pfam" id="PF01168">
    <property type="entry name" value="Ala_racemase_N"/>
    <property type="match status" value="1"/>
</dbReference>
<feature type="domain" description="Alanine racemase N-terminal" evidence="5">
    <location>
        <begin position="28"/>
        <end position="228"/>
    </location>
</feature>
<dbReference type="InterPro" id="IPR001608">
    <property type="entry name" value="Ala_racemase_N"/>
</dbReference>
<evidence type="ECO:0000313" key="6">
    <source>
        <dbReference type="EMBL" id="ACF14115.1"/>
    </source>
</evidence>
<evidence type="ECO:0000256" key="4">
    <source>
        <dbReference type="RuleBase" id="RU004514"/>
    </source>
</evidence>
<dbReference type="Gene3D" id="3.20.20.10">
    <property type="entry name" value="Alanine racemase"/>
    <property type="match status" value="1"/>
</dbReference>
<comment type="function">
    <text evidence="2">Pyridoxal 5'-phosphate (PLP)-binding protein, which is involved in PLP homeostasis.</text>
</comment>
<dbReference type="AlphaFoldDB" id="B3QSR8"/>
<organism evidence="6 7">
    <name type="scientific">Chloroherpeton thalassium (strain ATCC 35110 / GB-78)</name>
    <dbReference type="NCBI Taxonomy" id="517418"/>
    <lineage>
        <taxon>Bacteria</taxon>
        <taxon>Pseudomonadati</taxon>
        <taxon>Chlorobiota</taxon>
        <taxon>Chlorobiia</taxon>
        <taxon>Chlorobiales</taxon>
        <taxon>Chloroherpetonaceae</taxon>
        <taxon>Chloroherpeton</taxon>
    </lineage>
</organism>
<comment type="cofactor">
    <cofactor evidence="3">
        <name>pyridoxal 5'-phosphate</name>
        <dbReference type="ChEBI" id="CHEBI:597326"/>
    </cofactor>
</comment>
<dbReference type="KEGG" id="cts:Ctha_1657"/>
<sequence>MSAISENLARINDIILKVCENAGRKRDEVKLIAISKRKSAEAILEAYQAGQRYFGENYVQEFLDKVEHPLLANLEPEWHFTGHLQTNKIKYIADKVAMVQTIDKFATAEALSKRAEKEGLIVPILLEVNISNEDSKYGVMPEDLLFETEKIHELPNVAIHGLMTIGSPDLSDVGKEFQQMRHLLEQIAENSPNPEQVKELSMGMSQDFDIAIEEGATMVRIGTAIFGER</sequence>
<keyword evidence="7" id="KW-1185">Reference proteome</keyword>
<dbReference type="HAMAP" id="MF_02087">
    <property type="entry name" value="PLP_homeostasis"/>
    <property type="match status" value="1"/>
</dbReference>
<dbReference type="GO" id="GO:0030170">
    <property type="term" value="F:pyridoxal phosphate binding"/>
    <property type="evidence" value="ECO:0007669"/>
    <property type="project" value="UniProtKB-UniRule"/>
</dbReference>
<feature type="modified residue" description="N6-(pyridoxal phosphate)lysine" evidence="2 3">
    <location>
        <position position="36"/>
    </location>
</feature>
<evidence type="ECO:0000256" key="1">
    <source>
        <dbReference type="ARBA" id="ARBA00022898"/>
    </source>
</evidence>
<reference evidence="6 7" key="1">
    <citation type="submission" date="2008-06" db="EMBL/GenBank/DDBJ databases">
        <title>Complete sequence of Chloroherpeton thalassium ATCC 35110.</title>
        <authorList>
            <consortium name="US DOE Joint Genome Institute"/>
            <person name="Lucas S."/>
            <person name="Copeland A."/>
            <person name="Lapidus A."/>
            <person name="Glavina del Rio T."/>
            <person name="Dalin E."/>
            <person name="Tice H."/>
            <person name="Bruce D."/>
            <person name="Goodwin L."/>
            <person name="Pitluck S."/>
            <person name="Schmutz J."/>
            <person name="Larimer F."/>
            <person name="Land M."/>
            <person name="Hauser L."/>
            <person name="Kyrpides N."/>
            <person name="Mikhailova N."/>
            <person name="Liu Z."/>
            <person name="Li T."/>
            <person name="Zhao F."/>
            <person name="Overmann J."/>
            <person name="Bryant D.A."/>
            <person name="Richardson P."/>
        </authorList>
    </citation>
    <scope>NUCLEOTIDE SEQUENCE [LARGE SCALE GENOMIC DNA]</scope>
    <source>
        <strain evidence="7">ATCC 35110 / GB-78</strain>
    </source>
</reference>
<dbReference type="PANTHER" id="PTHR10146">
    <property type="entry name" value="PROLINE SYNTHETASE CO-TRANSCRIBED BACTERIAL HOMOLOG PROTEIN"/>
    <property type="match status" value="1"/>
</dbReference>
<dbReference type="RefSeq" id="WP_012500199.1">
    <property type="nucleotide sequence ID" value="NC_011026.1"/>
</dbReference>
<evidence type="ECO:0000256" key="2">
    <source>
        <dbReference type="HAMAP-Rule" id="MF_02087"/>
    </source>
</evidence>
<dbReference type="SUPFAM" id="SSF51419">
    <property type="entry name" value="PLP-binding barrel"/>
    <property type="match status" value="1"/>
</dbReference>
<dbReference type="PANTHER" id="PTHR10146:SF14">
    <property type="entry name" value="PYRIDOXAL PHOSPHATE HOMEOSTASIS PROTEIN"/>
    <property type="match status" value="1"/>
</dbReference>
<dbReference type="NCBIfam" id="TIGR00044">
    <property type="entry name" value="YggS family pyridoxal phosphate-dependent enzyme"/>
    <property type="match status" value="1"/>
</dbReference>
<keyword evidence="1 2" id="KW-0663">Pyridoxal phosphate</keyword>
<gene>
    <name evidence="6" type="ordered locus">Ctha_1657</name>
</gene>
<dbReference type="FunFam" id="3.20.20.10:FF:000018">
    <property type="entry name" value="Pyridoxal phosphate homeostasis protein"/>
    <property type="match status" value="1"/>
</dbReference>